<comment type="caution">
    <text evidence="3">The sequence shown here is derived from an EMBL/GenBank/DDBJ whole genome shotgun (WGS) entry which is preliminary data.</text>
</comment>
<dbReference type="EMBL" id="JALJOR010000003">
    <property type="protein sequence ID" value="KAK9819957.1"/>
    <property type="molecule type" value="Genomic_DNA"/>
</dbReference>
<dbReference type="InterPro" id="IPR011992">
    <property type="entry name" value="EF-hand-dom_pair"/>
</dbReference>
<dbReference type="Pfam" id="PF13499">
    <property type="entry name" value="EF-hand_7"/>
    <property type="match status" value="1"/>
</dbReference>
<protein>
    <recommendedName>
        <fullName evidence="2">EF-hand domain-containing protein</fullName>
    </recommendedName>
</protein>
<dbReference type="InterPro" id="IPR002048">
    <property type="entry name" value="EF_hand_dom"/>
</dbReference>
<accession>A0AAW1QEU2</accession>
<dbReference type="PANTHER" id="PTHR37473">
    <property type="entry name" value="EF-HAND DOMAIN-CONTAINING PROTEIN"/>
    <property type="match status" value="1"/>
</dbReference>
<dbReference type="PANTHER" id="PTHR37473:SF1">
    <property type="entry name" value="EF-HAND DOMAIN-CONTAINING PROTEIN"/>
    <property type="match status" value="1"/>
</dbReference>
<reference evidence="3 4" key="1">
    <citation type="journal article" date="2024" name="Nat. Commun.">
        <title>Phylogenomics reveals the evolutionary origins of lichenization in chlorophyte algae.</title>
        <authorList>
            <person name="Puginier C."/>
            <person name="Libourel C."/>
            <person name="Otte J."/>
            <person name="Skaloud P."/>
            <person name="Haon M."/>
            <person name="Grisel S."/>
            <person name="Petersen M."/>
            <person name="Berrin J.G."/>
            <person name="Delaux P.M."/>
            <person name="Dal Grande F."/>
            <person name="Keller J."/>
        </authorList>
    </citation>
    <scope>NUCLEOTIDE SEQUENCE [LARGE SCALE GENOMIC DNA]</scope>
    <source>
        <strain evidence="3 4">SAG 2043</strain>
    </source>
</reference>
<keyword evidence="4" id="KW-1185">Reference proteome</keyword>
<organism evidence="3 4">
    <name type="scientific">[Myrmecia] bisecta</name>
    <dbReference type="NCBI Taxonomy" id="41462"/>
    <lineage>
        <taxon>Eukaryota</taxon>
        <taxon>Viridiplantae</taxon>
        <taxon>Chlorophyta</taxon>
        <taxon>core chlorophytes</taxon>
        <taxon>Trebouxiophyceae</taxon>
        <taxon>Trebouxiales</taxon>
        <taxon>Trebouxiaceae</taxon>
        <taxon>Myrmecia</taxon>
    </lineage>
</organism>
<sequence>MVDVRSESHSQATAAAYAYNAEMASSFRGSPGSHHASLHASAILSQKRARKAAEEDANRLYNRVRQLQKEEEKACKRIEDTKRKAQEILQLRERNEQKQLEKEERLQETKEEKAELEKVLAETKLLSRIEALERKQAVQKEHRKAQAKTVKYRKEKIKAVHEEYDKRLNEEIQARMDKEKELASLAQVEMRLIERLKLRQVQQQKALDQLEAALNLGKKSQAGAAQRLYTPQNTQQPTLPEEPSEEDIARAFSVYDPEGEGSISTQDLEPLMCDLGMSLNPVQLSQAVAQLDRMQSGKISFGEFLLWWKG</sequence>
<evidence type="ECO:0000313" key="3">
    <source>
        <dbReference type="EMBL" id="KAK9819957.1"/>
    </source>
</evidence>
<dbReference type="SUPFAM" id="SSF47473">
    <property type="entry name" value="EF-hand"/>
    <property type="match status" value="1"/>
</dbReference>
<dbReference type="Proteomes" id="UP001489004">
    <property type="component" value="Unassembled WGS sequence"/>
</dbReference>
<feature type="domain" description="EF-hand" evidence="2">
    <location>
        <begin position="243"/>
        <end position="278"/>
    </location>
</feature>
<evidence type="ECO:0000256" key="1">
    <source>
        <dbReference type="SAM" id="MobiDB-lite"/>
    </source>
</evidence>
<feature type="region of interest" description="Disordered" evidence="1">
    <location>
        <begin position="26"/>
        <end position="55"/>
    </location>
</feature>
<evidence type="ECO:0000313" key="4">
    <source>
        <dbReference type="Proteomes" id="UP001489004"/>
    </source>
</evidence>
<evidence type="ECO:0000259" key="2">
    <source>
        <dbReference type="PROSITE" id="PS50222"/>
    </source>
</evidence>
<dbReference type="AlphaFoldDB" id="A0AAW1QEU2"/>
<name>A0AAW1QEU2_9CHLO</name>
<dbReference type="PROSITE" id="PS50222">
    <property type="entry name" value="EF_HAND_2"/>
    <property type="match status" value="1"/>
</dbReference>
<gene>
    <name evidence="3" type="ORF">WJX72_004409</name>
</gene>
<dbReference type="GO" id="GO:0005509">
    <property type="term" value="F:calcium ion binding"/>
    <property type="evidence" value="ECO:0007669"/>
    <property type="project" value="InterPro"/>
</dbReference>
<dbReference type="Gene3D" id="1.10.238.10">
    <property type="entry name" value="EF-hand"/>
    <property type="match status" value="1"/>
</dbReference>
<proteinExistence type="predicted"/>